<proteinExistence type="inferred from homology"/>
<comment type="subunit">
    <text evidence="2">Homotetramer.</text>
</comment>
<accession>A0A1F5FHA9</accession>
<protein>
    <recommendedName>
        <fullName evidence="2 3">Single-stranded DNA-binding protein</fullName>
        <shortName evidence="2">SSB</shortName>
    </recommendedName>
</protein>
<keyword evidence="2" id="KW-0233">DNA recombination</keyword>
<dbReference type="GO" id="GO:0009295">
    <property type="term" value="C:nucleoid"/>
    <property type="evidence" value="ECO:0007669"/>
    <property type="project" value="TreeGrafter"/>
</dbReference>
<dbReference type="EMBL" id="MFAF01000018">
    <property type="protein sequence ID" value="OGD78962.1"/>
    <property type="molecule type" value="Genomic_DNA"/>
</dbReference>
<dbReference type="GO" id="GO:0003697">
    <property type="term" value="F:single-stranded DNA binding"/>
    <property type="evidence" value="ECO:0007669"/>
    <property type="project" value="UniProtKB-UniRule"/>
</dbReference>
<dbReference type="HAMAP" id="MF_00984">
    <property type="entry name" value="SSB"/>
    <property type="match status" value="1"/>
</dbReference>
<sequence>MANYNRVILAGNITRDPELRYIASGQAVAKLGLAVNRKYKTKEGEQREDTTFVDCTAWARQAEVICEYVKKGDPILIEGRLQYRTWEDKETGAKRSKLDVVIENFQFLSRGPGGQRPDAEGSSPKGDEMEPLSDDDIPF</sequence>
<dbReference type="Pfam" id="PF00436">
    <property type="entry name" value="SSB"/>
    <property type="match status" value="1"/>
</dbReference>
<feature type="compositionally biased region" description="Acidic residues" evidence="4">
    <location>
        <begin position="129"/>
        <end position="139"/>
    </location>
</feature>
<dbReference type="STRING" id="1817816.A2Y64_01400"/>
<dbReference type="Gene3D" id="2.40.50.140">
    <property type="entry name" value="Nucleic acid-binding proteins"/>
    <property type="match status" value="1"/>
</dbReference>
<keyword evidence="2" id="KW-0227">DNA damage</keyword>
<gene>
    <name evidence="5" type="ORF">A2Y64_01400</name>
</gene>
<dbReference type="GO" id="GO:0006281">
    <property type="term" value="P:DNA repair"/>
    <property type="evidence" value="ECO:0007669"/>
    <property type="project" value="UniProtKB-UniRule"/>
</dbReference>
<comment type="caution">
    <text evidence="2">Lacks conserved residue(s) required for the propagation of feature annotation.</text>
</comment>
<feature type="short sequence motif" description="Important for interaction with partner proteins" evidence="2">
    <location>
        <begin position="134"/>
        <end position="139"/>
    </location>
</feature>
<keyword evidence="1 2" id="KW-0238">DNA-binding</keyword>
<dbReference type="InterPro" id="IPR012340">
    <property type="entry name" value="NA-bd_OB-fold"/>
</dbReference>
<evidence type="ECO:0000313" key="5">
    <source>
        <dbReference type="EMBL" id="OGD78962.1"/>
    </source>
</evidence>
<dbReference type="InterPro" id="IPR000424">
    <property type="entry name" value="Primosome_PriB/ssb"/>
</dbReference>
<dbReference type="SUPFAM" id="SSF50249">
    <property type="entry name" value="Nucleic acid-binding proteins"/>
    <property type="match status" value="1"/>
</dbReference>
<comment type="caution">
    <text evidence="5">The sequence shown here is derived from an EMBL/GenBank/DDBJ whole genome shotgun (WGS) entry which is preliminary data.</text>
</comment>
<evidence type="ECO:0000256" key="2">
    <source>
        <dbReference type="HAMAP-Rule" id="MF_00984"/>
    </source>
</evidence>
<reference evidence="5 6" key="1">
    <citation type="journal article" date="2016" name="Nat. Commun.">
        <title>Thousands of microbial genomes shed light on interconnected biogeochemical processes in an aquifer system.</title>
        <authorList>
            <person name="Anantharaman K."/>
            <person name="Brown C.T."/>
            <person name="Hug L.A."/>
            <person name="Sharon I."/>
            <person name="Castelle C.J."/>
            <person name="Probst A.J."/>
            <person name="Thomas B.C."/>
            <person name="Singh A."/>
            <person name="Wilkins M.J."/>
            <person name="Karaoz U."/>
            <person name="Brodie E.L."/>
            <person name="Williams K.H."/>
            <person name="Hubbard S.S."/>
            <person name="Banfield J.F."/>
        </authorList>
    </citation>
    <scope>NUCLEOTIDE SEQUENCE [LARGE SCALE GENOMIC DNA]</scope>
</reference>
<dbReference type="AlphaFoldDB" id="A0A1F5FHA9"/>
<dbReference type="PROSITE" id="PS50935">
    <property type="entry name" value="SSB"/>
    <property type="match status" value="1"/>
</dbReference>
<evidence type="ECO:0000256" key="1">
    <source>
        <dbReference type="ARBA" id="ARBA00023125"/>
    </source>
</evidence>
<dbReference type="GO" id="GO:0006310">
    <property type="term" value="P:DNA recombination"/>
    <property type="evidence" value="ECO:0007669"/>
    <property type="project" value="UniProtKB-UniRule"/>
</dbReference>
<evidence type="ECO:0000313" key="6">
    <source>
        <dbReference type="Proteomes" id="UP000177187"/>
    </source>
</evidence>
<dbReference type="PIRSF" id="PIRSF002070">
    <property type="entry name" value="SSB"/>
    <property type="match status" value="1"/>
</dbReference>
<dbReference type="Proteomes" id="UP000177187">
    <property type="component" value="Unassembled WGS sequence"/>
</dbReference>
<comment type="function">
    <text evidence="2">Plays an important role in DNA replication, recombination and repair. Binds to ssDNA and to an array of partner proteins to recruit them to their sites of action during DNA metabolism.</text>
</comment>
<dbReference type="PANTHER" id="PTHR10302">
    <property type="entry name" value="SINGLE-STRANDED DNA-BINDING PROTEIN"/>
    <property type="match status" value="1"/>
</dbReference>
<keyword evidence="2" id="KW-0234">DNA repair</keyword>
<dbReference type="NCBIfam" id="TIGR00621">
    <property type="entry name" value="ssb"/>
    <property type="match status" value="1"/>
</dbReference>
<dbReference type="GO" id="GO:0006260">
    <property type="term" value="P:DNA replication"/>
    <property type="evidence" value="ECO:0007669"/>
    <property type="project" value="UniProtKB-UniRule"/>
</dbReference>
<evidence type="ECO:0000256" key="4">
    <source>
        <dbReference type="SAM" id="MobiDB-lite"/>
    </source>
</evidence>
<organism evidence="5 6">
    <name type="scientific">Candidatus Coatesbacteria bacterium RBG_13_66_14</name>
    <dbReference type="NCBI Taxonomy" id="1817816"/>
    <lineage>
        <taxon>Bacteria</taxon>
        <taxon>Candidatus Coatesiibacteriota</taxon>
    </lineage>
</organism>
<evidence type="ECO:0000256" key="3">
    <source>
        <dbReference type="PIRNR" id="PIRNR002070"/>
    </source>
</evidence>
<name>A0A1F5FHA9_9BACT</name>
<dbReference type="PANTHER" id="PTHR10302:SF27">
    <property type="entry name" value="SINGLE-STRANDED DNA-BINDING PROTEIN"/>
    <property type="match status" value="1"/>
</dbReference>
<dbReference type="CDD" id="cd04496">
    <property type="entry name" value="SSB_OBF"/>
    <property type="match status" value="1"/>
</dbReference>
<feature type="region of interest" description="Disordered" evidence="4">
    <location>
        <begin position="108"/>
        <end position="139"/>
    </location>
</feature>
<dbReference type="InterPro" id="IPR011344">
    <property type="entry name" value="ssDNA-bd"/>
</dbReference>
<keyword evidence="2" id="KW-0235">DNA replication</keyword>